<evidence type="ECO:0000313" key="10">
    <source>
        <dbReference type="EMBL" id="TXS91766.1"/>
    </source>
</evidence>
<gene>
    <name evidence="10" type="ORF">FVW59_11485</name>
</gene>
<name>A0A5C8ZTI6_9GAMM</name>
<dbReference type="SUPFAM" id="SSF51905">
    <property type="entry name" value="FAD/NAD(P)-binding domain"/>
    <property type="match status" value="1"/>
</dbReference>
<evidence type="ECO:0000256" key="7">
    <source>
        <dbReference type="ARBA" id="ARBA00066536"/>
    </source>
</evidence>
<evidence type="ECO:0000256" key="5">
    <source>
        <dbReference type="ARBA" id="ARBA00051951"/>
    </source>
</evidence>
<dbReference type="PROSITE" id="PS51257">
    <property type="entry name" value="PROKAR_LIPOPROTEIN"/>
    <property type="match status" value="1"/>
</dbReference>
<keyword evidence="2" id="KW-0285">Flavoprotein</keyword>
<dbReference type="AlphaFoldDB" id="A0A5C8ZTI6"/>
<comment type="caution">
    <text evidence="10">The sequence shown here is derived from an EMBL/GenBank/DDBJ whole genome shotgun (WGS) entry which is preliminary data.</text>
</comment>
<dbReference type="Pfam" id="PF00890">
    <property type="entry name" value="FAD_binding_2"/>
    <property type="match status" value="1"/>
</dbReference>
<evidence type="ECO:0000256" key="1">
    <source>
        <dbReference type="ARBA" id="ARBA00001974"/>
    </source>
</evidence>
<reference evidence="10 11" key="1">
    <citation type="submission" date="2019-08" db="EMBL/GenBank/DDBJ databases">
        <title>Parahaliea maris sp. nov., isolated from the surface seawater.</title>
        <authorList>
            <person name="Liu Y."/>
        </authorList>
    </citation>
    <scope>NUCLEOTIDE SEQUENCE [LARGE SCALE GENOMIC DNA]</scope>
    <source>
        <strain evidence="10 11">S2-26</strain>
    </source>
</reference>
<keyword evidence="4" id="KW-0560">Oxidoreductase</keyword>
<comment type="similarity">
    <text evidence="6">Belongs to the FAD-dependent oxidoreductase 2 family. 3-oxosteroid dehydrogenase subfamily.</text>
</comment>
<organism evidence="10 11">
    <name type="scientific">Parahaliea aestuarii</name>
    <dbReference type="NCBI Taxonomy" id="1852021"/>
    <lineage>
        <taxon>Bacteria</taxon>
        <taxon>Pseudomonadati</taxon>
        <taxon>Pseudomonadota</taxon>
        <taxon>Gammaproteobacteria</taxon>
        <taxon>Cellvibrionales</taxon>
        <taxon>Halieaceae</taxon>
        <taxon>Parahaliea</taxon>
    </lineage>
</organism>
<dbReference type="FunFam" id="3.50.50.60:FF:000208">
    <property type="entry name" value="3-ketosteroid dehydrogenase"/>
    <property type="match status" value="1"/>
</dbReference>
<dbReference type="InterPro" id="IPR036188">
    <property type="entry name" value="FAD/NAD-bd_sf"/>
</dbReference>
<evidence type="ECO:0000256" key="4">
    <source>
        <dbReference type="ARBA" id="ARBA00023002"/>
    </source>
</evidence>
<dbReference type="Proteomes" id="UP000321933">
    <property type="component" value="Unassembled WGS sequence"/>
</dbReference>
<dbReference type="GO" id="GO:0008202">
    <property type="term" value="P:steroid metabolic process"/>
    <property type="evidence" value="ECO:0007669"/>
    <property type="project" value="UniProtKB-ARBA"/>
</dbReference>
<dbReference type="Gene3D" id="3.50.50.60">
    <property type="entry name" value="FAD/NAD(P)-binding domain"/>
    <property type="match status" value="2"/>
</dbReference>
<evidence type="ECO:0000256" key="6">
    <source>
        <dbReference type="ARBA" id="ARBA00061147"/>
    </source>
</evidence>
<evidence type="ECO:0000256" key="3">
    <source>
        <dbReference type="ARBA" id="ARBA00022827"/>
    </source>
</evidence>
<protein>
    <recommendedName>
        <fullName evidence="8">3-oxosteroid 1-dehydrogenase</fullName>
        <ecNumber evidence="7">1.3.99.4</ecNumber>
    </recommendedName>
</protein>
<dbReference type="InterPro" id="IPR027477">
    <property type="entry name" value="Succ_DH/fumarate_Rdtase_cat_sf"/>
</dbReference>
<sequence>MWDAKYDVLVIGSGAGALTAACRARDRGQSVVVLEKAPRYGGTSASSGGGLWIPNNHLMLAAGIDDSDEDALTYLQALTGGDVDPTLVEAYVKEAPQMLRYLEEQTHVAFESMVHYADYYQNLAGSRPGGRSIDPLPYHARELGEAFHAMGLPHIQTRVMGLMGYTNQEGAVLLSKAPGWWKVVLKLAVEYALDIPGRLQGRRSRRLVMGNALVGRLRHSLDERGIGLELNAPVRELLVEQDRVCGVVVDGPQGQRRIHARHGVIIGAGGFEHSQAMRERYLPGPTRAEWSAASPTNTGDLLEAATAIGAATHLMDEAWWGPTIRVEGEDRARMLFTERSMPGCILVNRAGRRFVNESVAYTTAVQAMYKPDNLPCYAIFDSRYRREYPFGPLLPGAMHLDFLQSAGVRRDLLAKADSIAALAQQLGIDGACLEATVQRFNGYAGSGVDEEFHRGEDSYDLLYGDVRLGPNPCLAALGEAPFYGIEVYPGDIGTKGGLLTDASAQVLNADGEALGGLYAIGNSAASVMGRYYPGAGATLGPAMTFGFIAANHIADGASTP</sequence>
<feature type="domain" description="FAD-dependent oxidoreductase 2 FAD-binding" evidence="9">
    <location>
        <begin position="7"/>
        <end position="539"/>
    </location>
</feature>
<evidence type="ECO:0000259" key="9">
    <source>
        <dbReference type="Pfam" id="PF00890"/>
    </source>
</evidence>
<proteinExistence type="inferred from homology"/>
<dbReference type="InterPro" id="IPR050315">
    <property type="entry name" value="FAD-oxidoreductase_2"/>
</dbReference>
<comment type="catalytic activity">
    <reaction evidence="5">
        <text>a 3-oxosteroid + A = a 3-oxo-Delta(1)-steroid + AH2</text>
        <dbReference type="Rhea" id="RHEA:13329"/>
        <dbReference type="ChEBI" id="CHEBI:13193"/>
        <dbReference type="ChEBI" id="CHEBI:17499"/>
        <dbReference type="ChEBI" id="CHEBI:20156"/>
        <dbReference type="ChEBI" id="CHEBI:47788"/>
        <dbReference type="EC" id="1.3.99.4"/>
    </reaction>
</comment>
<dbReference type="EC" id="1.3.99.4" evidence="7"/>
<dbReference type="PRINTS" id="PR00411">
    <property type="entry name" value="PNDRDTASEI"/>
</dbReference>
<dbReference type="RefSeq" id="WP_148064463.1">
    <property type="nucleotide sequence ID" value="NZ_VRYZ01000004.1"/>
</dbReference>
<comment type="cofactor">
    <cofactor evidence="1">
        <name>FAD</name>
        <dbReference type="ChEBI" id="CHEBI:57692"/>
    </cofactor>
</comment>
<dbReference type="OrthoDB" id="9813348at2"/>
<dbReference type="EMBL" id="VRYZ01000004">
    <property type="protein sequence ID" value="TXS91766.1"/>
    <property type="molecule type" value="Genomic_DNA"/>
</dbReference>
<dbReference type="InterPro" id="IPR003953">
    <property type="entry name" value="FAD-dep_OxRdtase_2_FAD-bd"/>
</dbReference>
<keyword evidence="11" id="KW-1185">Reference proteome</keyword>
<accession>A0A5C8ZTI6</accession>
<dbReference type="GO" id="GO:0047571">
    <property type="term" value="F:3-oxosteroid 1-dehydrogenase activity"/>
    <property type="evidence" value="ECO:0007669"/>
    <property type="project" value="UniProtKB-EC"/>
</dbReference>
<dbReference type="SUPFAM" id="SSF56425">
    <property type="entry name" value="Succinate dehydrogenase/fumarate reductase flavoprotein, catalytic domain"/>
    <property type="match status" value="1"/>
</dbReference>
<keyword evidence="3" id="KW-0274">FAD</keyword>
<dbReference type="PANTHER" id="PTHR43400:SF10">
    <property type="entry name" value="3-OXOSTEROID 1-DEHYDROGENASE"/>
    <property type="match status" value="1"/>
</dbReference>
<evidence type="ECO:0000313" key="11">
    <source>
        <dbReference type="Proteomes" id="UP000321933"/>
    </source>
</evidence>
<evidence type="ECO:0000256" key="8">
    <source>
        <dbReference type="ARBA" id="ARBA00069709"/>
    </source>
</evidence>
<dbReference type="PANTHER" id="PTHR43400">
    <property type="entry name" value="FUMARATE REDUCTASE"/>
    <property type="match status" value="1"/>
</dbReference>
<evidence type="ECO:0000256" key="2">
    <source>
        <dbReference type="ARBA" id="ARBA00022630"/>
    </source>
</evidence>